<dbReference type="EMBL" id="CP133621">
    <property type="protein sequence ID" value="WMV51998.1"/>
    <property type="molecule type" value="Genomic_DNA"/>
</dbReference>
<dbReference type="Pfam" id="PF03514">
    <property type="entry name" value="GRAS"/>
    <property type="match status" value="1"/>
</dbReference>
<keyword evidence="5" id="KW-1185">Reference proteome</keyword>
<protein>
    <submittedName>
        <fullName evidence="4">Uncharacterized protein</fullName>
    </submittedName>
</protein>
<organism evidence="4 5">
    <name type="scientific">Solanum verrucosum</name>
    <dbReference type="NCBI Taxonomy" id="315347"/>
    <lineage>
        <taxon>Eukaryota</taxon>
        <taxon>Viridiplantae</taxon>
        <taxon>Streptophyta</taxon>
        <taxon>Embryophyta</taxon>
        <taxon>Tracheophyta</taxon>
        <taxon>Spermatophyta</taxon>
        <taxon>Magnoliopsida</taxon>
        <taxon>eudicotyledons</taxon>
        <taxon>Gunneridae</taxon>
        <taxon>Pentapetalae</taxon>
        <taxon>asterids</taxon>
        <taxon>lamiids</taxon>
        <taxon>Solanales</taxon>
        <taxon>Solanaceae</taxon>
        <taxon>Solanoideae</taxon>
        <taxon>Solaneae</taxon>
        <taxon>Solanum</taxon>
    </lineage>
</organism>
<keyword evidence="2" id="KW-0804">Transcription</keyword>
<proteinExistence type="inferred from homology"/>
<dbReference type="PROSITE" id="PS50985">
    <property type="entry name" value="GRAS"/>
    <property type="match status" value="1"/>
</dbReference>
<dbReference type="AlphaFoldDB" id="A0AAF0US61"/>
<gene>
    <name evidence="4" type="ORF">MTR67_045383</name>
</gene>
<evidence type="ECO:0000256" key="2">
    <source>
        <dbReference type="ARBA" id="ARBA00023163"/>
    </source>
</evidence>
<comment type="caution">
    <text evidence="3">Lacks conserved residue(s) required for the propagation of feature annotation.</text>
</comment>
<reference evidence="4" key="1">
    <citation type="submission" date="2023-08" db="EMBL/GenBank/DDBJ databases">
        <title>A de novo genome assembly of Solanum verrucosum Schlechtendal, a Mexican diploid species geographically isolated from the other diploid A-genome species in potato relatives.</title>
        <authorList>
            <person name="Hosaka K."/>
        </authorList>
    </citation>
    <scope>NUCLEOTIDE SEQUENCE</scope>
    <source>
        <tissue evidence="4">Young leaves</tissue>
    </source>
</reference>
<name>A0AAF0US61_SOLVR</name>
<comment type="similarity">
    <text evidence="3">Belongs to the GRAS family.</text>
</comment>
<accession>A0AAF0US61</accession>
<evidence type="ECO:0000256" key="3">
    <source>
        <dbReference type="PROSITE-ProRule" id="PRU01191"/>
    </source>
</evidence>
<sequence length="186" mass="20610">MTIYVYVFGSFMKDGICNNLNCSLTVTHHFYWKFNTDSKFLEQTYKPGALYHKIHRLIPQDIVESSYSTDQTVNQSILKAFADSKGVHALAFCPGSLPAFRPTGIGGNSQPDDSTDALQEVADLEAPRLNIRPSNVEAVAVNSVFELHRLFSIPGAFEKVLDLIKQIQPKIVTIAEQEANHVGVAI</sequence>
<evidence type="ECO:0000313" key="5">
    <source>
        <dbReference type="Proteomes" id="UP001234989"/>
    </source>
</evidence>
<evidence type="ECO:0000256" key="1">
    <source>
        <dbReference type="ARBA" id="ARBA00023015"/>
    </source>
</evidence>
<evidence type="ECO:0000313" key="4">
    <source>
        <dbReference type="EMBL" id="WMV51998.1"/>
    </source>
</evidence>
<dbReference type="InterPro" id="IPR005202">
    <property type="entry name" value="TF_GRAS"/>
</dbReference>
<dbReference type="Proteomes" id="UP001234989">
    <property type="component" value="Chromosome 10"/>
</dbReference>
<keyword evidence="1" id="KW-0805">Transcription regulation</keyword>